<dbReference type="GO" id="GO:0004726">
    <property type="term" value="F:non-membrane spanning protein tyrosine phosphatase activity"/>
    <property type="evidence" value="ECO:0007669"/>
    <property type="project" value="InterPro"/>
</dbReference>
<feature type="compositionally biased region" description="Polar residues" evidence="8">
    <location>
        <begin position="699"/>
        <end position="711"/>
    </location>
</feature>
<evidence type="ECO:0000313" key="12">
    <source>
        <dbReference type="EMBL" id="KAF6733129.1"/>
    </source>
</evidence>
<keyword evidence="4" id="KW-0597">Phosphoprotein</keyword>
<dbReference type="GO" id="GO:0050852">
    <property type="term" value="P:T cell receptor signaling pathway"/>
    <property type="evidence" value="ECO:0007669"/>
    <property type="project" value="TreeGrafter"/>
</dbReference>
<evidence type="ECO:0000259" key="11">
    <source>
        <dbReference type="PROSITE" id="PS50056"/>
    </source>
</evidence>
<feature type="compositionally biased region" description="Polar residues" evidence="8">
    <location>
        <begin position="451"/>
        <end position="460"/>
    </location>
</feature>
<keyword evidence="9" id="KW-0812">Transmembrane</keyword>
<feature type="compositionally biased region" description="Basic residues" evidence="8">
    <location>
        <begin position="722"/>
        <end position="733"/>
    </location>
</feature>
<evidence type="ECO:0000256" key="8">
    <source>
        <dbReference type="SAM" id="MobiDB-lite"/>
    </source>
</evidence>
<feature type="region of interest" description="Disordered" evidence="8">
    <location>
        <begin position="511"/>
        <end position="541"/>
    </location>
</feature>
<sequence>MEHQARILRDILTHLERQEAAGEEDQNGIAGEFAKLKNQSIKYRVDKTFPTKSAEKTENIKKNRYKDIVPFDHSRVKLSLITSKKDTDYVNASFIKGVSESRAYIATQGPLPHTVVDFLRMIWEFNVQIIVMACREFEMGKKKCEIYWPQTLGETFTCEPFTVFCDSEENKGDYLTRTLRMTYLDCSRTLKQLHYYNWPDHGVPDTIPPILDMLYEMRSFQPHDDIPICIHCSAGCGRTGVLCVIDYTWNLLRKQMITSDFNIFTLVQDMRTQRPSVVQTKEQYLLVYRTIRVLFQRYLDCMEPDRPQNKVPELPDSEPELSDLSDDSEFTPDQRHLLDEEDDRWNPPQHLPTLPEVLVTTHGFNMEPRTSPKRVHTDQREPAEESIQENGDVLTRSTPPAKVVAEAICLMVEDPYFDTPLSSPSPEEAPAEDSTWTLSPIFQTPSLLLNDETLTSNSPAPDSISGESPPPLPERTPESFVLAVNEELPDPCERLSVVFPPNFAAEAVKELAGSPPSPVPPLPERTPESFELATDPAPCEQQPVVPSAPTLDSGGGSSNQIWSESAGAVHMRDSSCVKKKSWRAEVALSAPMIKFDMTSNPNNHCVIMDPHPPPPLLQVERSAPVCPQPAQPAPKVGLSSEWAGRSEPKGFLHSFIRSKSVRAKSSKQEPLAVFRPLAPLPVAAAGGGSAQAEHDVSLRPSSTDNSGTNSDKSSEKGITRSKSLKCLKNKLRPKIAPPPPPTQPAAPPQSLSSSLAGFKLGRPACYRKGGTSTLLFIHIFFNLALYLAGFGSRFRKPKGPRAYPETWV</sequence>
<dbReference type="FunFam" id="3.90.190.10:FF:000045">
    <property type="entry name" value="Tyrosine-protein phosphatase non-receptor type 12"/>
    <property type="match status" value="1"/>
</dbReference>
<comment type="caution">
    <text evidence="12">The sequence shown here is derived from an EMBL/GenBank/DDBJ whole genome shotgun (WGS) entry which is preliminary data.</text>
</comment>
<dbReference type="GO" id="GO:0005634">
    <property type="term" value="C:nucleus"/>
    <property type="evidence" value="ECO:0007669"/>
    <property type="project" value="TreeGrafter"/>
</dbReference>
<keyword evidence="12" id="KW-0675">Receptor</keyword>
<evidence type="ECO:0000256" key="6">
    <source>
        <dbReference type="ARBA" id="ARBA00022912"/>
    </source>
</evidence>
<dbReference type="SMART" id="SM00194">
    <property type="entry name" value="PTPc"/>
    <property type="match status" value="1"/>
</dbReference>
<evidence type="ECO:0000313" key="13">
    <source>
        <dbReference type="Proteomes" id="UP000646548"/>
    </source>
</evidence>
<organism evidence="12 13">
    <name type="scientific">Oryzias melastigma</name>
    <name type="common">Marine medaka</name>
    <dbReference type="NCBI Taxonomy" id="30732"/>
    <lineage>
        <taxon>Eukaryota</taxon>
        <taxon>Metazoa</taxon>
        <taxon>Chordata</taxon>
        <taxon>Craniata</taxon>
        <taxon>Vertebrata</taxon>
        <taxon>Euteleostomi</taxon>
        <taxon>Actinopterygii</taxon>
        <taxon>Neopterygii</taxon>
        <taxon>Teleostei</taxon>
        <taxon>Neoteleostei</taxon>
        <taxon>Acanthomorphata</taxon>
        <taxon>Ovalentaria</taxon>
        <taxon>Atherinomorphae</taxon>
        <taxon>Beloniformes</taxon>
        <taxon>Adrianichthyidae</taxon>
        <taxon>Oryziinae</taxon>
        <taxon>Oryzias</taxon>
    </lineage>
</organism>
<evidence type="ECO:0000256" key="9">
    <source>
        <dbReference type="SAM" id="Phobius"/>
    </source>
</evidence>
<feature type="region of interest" description="Disordered" evidence="8">
    <location>
        <begin position="340"/>
        <end position="359"/>
    </location>
</feature>
<name>A0A834CQC9_ORYME</name>
<feature type="region of interest" description="Disordered" evidence="8">
    <location>
        <begin position="684"/>
        <end position="751"/>
    </location>
</feature>
<keyword evidence="5" id="KW-0378">Hydrolase</keyword>
<dbReference type="GO" id="GO:0050868">
    <property type="term" value="P:negative regulation of T cell activation"/>
    <property type="evidence" value="ECO:0007669"/>
    <property type="project" value="TreeGrafter"/>
</dbReference>
<dbReference type="GO" id="GO:0005737">
    <property type="term" value="C:cytoplasm"/>
    <property type="evidence" value="ECO:0007669"/>
    <property type="project" value="UniProtKB-SubCell"/>
</dbReference>
<feature type="compositionally biased region" description="Pro residues" evidence="8">
    <location>
        <begin position="515"/>
        <end position="524"/>
    </location>
</feature>
<dbReference type="Gene3D" id="3.90.190.10">
    <property type="entry name" value="Protein tyrosine phosphatase superfamily"/>
    <property type="match status" value="1"/>
</dbReference>
<dbReference type="AlphaFoldDB" id="A0A834CQC9"/>
<dbReference type="EC" id="3.1.3.48" evidence="2"/>
<comment type="similarity">
    <text evidence="7">Belongs to the protein-tyrosine phosphatase family. Non-receptor class 4 subfamily.</text>
</comment>
<evidence type="ECO:0000259" key="10">
    <source>
        <dbReference type="PROSITE" id="PS50055"/>
    </source>
</evidence>
<accession>A0A834CQC9</accession>
<evidence type="ECO:0000256" key="3">
    <source>
        <dbReference type="ARBA" id="ARBA00022490"/>
    </source>
</evidence>
<feature type="region of interest" description="Disordered" evidence="8">
    <location>
        <begin position="364"/>
        <end position="394"/>
    </location>
</feature>
<keyword evidence="9" id="KW-1133">Transmembrane helix</keyword>
<keyword evidence="3" id="KW-0963">Cytoplasm</keyword>
<dbReference type="InterPro" id="IPR047170">
    <property type="entry name" value="PTN12/18/22"/>
</dbReference>
<keyword evidence="6" id="KW-0904">Protein phosphatase</keyword>
<dbReference type="InterPro" id="IPR016130">
    <property type="entry name" value="Tyr_Pase_AS"/>
</dbReference>
<feature type="compositionally biased region" description="Acidic residues" evidence="8">
    <location>
        <begin position="315"/>
        <end position="330"/>
    </location>
</feature>
<feature type="region of interest" description="Disordered" evidence="8">
    <location>
        <begin position="305"/>
        <end position="331"/>
    </location>
</feature>
<gene>
    <name evidence="12" type="ORF">FQA47_018829</name>
</gene>
<evidence type="ECO:0000256" key="5">
    <source>
        <dbReference type="ARBA" id="ARBA00022801"/>
    </source>
</evidence>
<dbReference type="PANTHER" id="PTHR45983">
    <property type="entry name" value="TYROSINE PHOSPHATSE N18, PUTATIVE-RELATED"/>
    <property type="match status" value="1"/>
</dbReference>
<dbReference type="InterPro" id="IPR003595">
    <property type="entry name" value="Tyr_Pase_cat"/>
</dbReference>
<evidence type="ECO:0000256" key="1">
    <source>
        <dbReference type="ARBA" id="ARBA00004496"/>
    </source>
</evidence>
<evidence type="ECO:0000256" key="4">
    <source>
        <dbReference type="ARBA" id="ARBA00022553"/>
    </source>
</evidence>
<dbReference type="PROSITE" id="PS50055">
    <property type="entry name" value="TYR_PHOSPHATASE_PTP"/>
    <property type="match status" value="1"/>
</dbReference>
<dbReference type="InterPro" id="IPR000387">
    <property type="entry name" value="Tyr_Pase_dom"/>
</dbReference>
<reference evidence="12" key="1">
    <citation type="journal article" name="BMC Genomics">
        <title>Long-read sequencing and de novo genome assembly of marine medaka (Oryzias melastigma).</title>
        <authorList>
            <person name="Liang P."/>
            <person name="Saqib H.S.A."/>
            <person name="Ni X."/>
            <person name="Shen Y."/>
        </authorList>
    </citation>
    <scope>NUCLEOTIDE SEQUENCE</scope>
    <source>
        <strain evidence="12">Bigg-433</strain>
    </source>
</reference>
<feature type="transmembrane region" description="Helical" evidence="9">
    <location>
        <begin position="773"/>
        <end position="791"/>
    </location>
</feature>
<keyword evidence="9" id="KW-0472">Membrane</keyword>
<dbReference type="InterPro" id="IPR000242">
    <property type="entry name" value="PTP_cat"/>
</dbReference>
<dbReference type="PROSITE" id="PS50056">
    <property type="entry name" value="TYR_PHOSPHATASE_2"/>
    <property type="match status" value="1"/>
</dbReference>
<feature type="domain" description="Tyrosine specific protein phosphatases" evidence="11">
    <location>
        <begin position="211"/>
        <end position="285"/>
    </location>
</feature>
<feature type="domain" description="Tyrosine-protein phosphatase" evidence="10">
    <location>
        <begin position="29"/>
        <end position="294"/>
    </location>
</feature>
<dbReference type="Proteomes" id="UP000646548">
    <property type="component" value="Unassembled WGS sequence"/>
</dbReference>
<evidence type="ECO:0000256" key="2">
    <source>
        <dbReference type="ARBA" id="ARBA00013064"/>
    </source>
</evidence>
<dbReference type="PRINTS" id="PR00700">
    <property type="entry name" value="PRTYPHPHTASE"/>
</dbReference>
<protein>
    <recommendedName>
        <fullName evidence="2">protein-tyrosine-phosphatase</fullName>
        <ecNumber evidence="2">3.1.3.48</ecNumber>
    </recommendedName>
</protein>
<comment type="subcellular location">
    <subcellularLocation>
        <location evidence="1">Cytoplasm</location>
    </subcellularLocation>
</comment>
<dbReference type="SUPFAM" id="SSF52799">
    <property type="entry name" value="(Phosphotyrosine protein) phosphatases II"/>
    <property type="match status" value="1"/>
</dbReference>
<dbReference type="InterPro" id="IPR029021">
    <property type="entry name" value="Prot-tyrosine_phosphatase-like"/>
</dbReference>
<dbReference type="Pfam" id="PF00102">
    <property type="entry name" value="Y_phosphatase"/>
    <property type="match status" value="1"/>
</dbReference>
<dbReference type="SMART" id="SM00404">
    <property type="entry name" value="PTPc_motif"/>
    <property type="match status" value="1"/>
</dbReference>
<dbReference type="EMBL" id="WKFB01000166">
    <property type="protein sequence ID" value="KAF6733129.1"/>
    <property type="molecule type" value="Genomic_DNA"/>
</dbReference>
<dbReference type="PROSITE" id="PS00383">
    <property type="entry name" value="TYR_PHOSPHATASE_1"/>
    <property type="match status" value="1"/>
</dbReference>
<dbReference type="PANTHER" id="PTHR45983:SF1">
    <property type="entry name" value="TYROSINE-PROTEIN PHOSPHATASE NON-RECEPTOR TYPE 22"/>
    <property type="match status" value="1"/>
</dbReference>
<feature type="region of interest" description="Disordered" evidence="8">
    <location>
        <begin position="451"/>
        <end position="476"/>
    </location>
</feature>
<proteinExistence type="inferred from homology"/>
<evidence type="ECO:0000256" key="7">
    <source>
        <dbReference type="ARBA" id="ARBA00034734"/>
    </source>
</evidence>
<feature type="compositionally biased region" description="Pro residues" evidence="8">
    <location>
        <begin position="735"/>
        <end position="747"/>
    </location>
</feature>